<evidence type="ECO:0000313" key="4">
    <source>
        <dbReference type="Proteomes" id="UP001059610"/>
    </source>
</evidence>
<dbReference type="EMBL" id="BRLJ01000002">
    <property type="protein sequence ID" value="GKX62486.1"/>
    <property type="molecule type" value="Genomic_DNA"/>
</dbReference>
<protein>
    <recommendedName>
        <fullName evidence="2">Protein CR006 P-loop domain-containing protein</fullName>
    </recommendedName>
</protein>
<gene>
    <name evidence="3" type="ORF">SOASR032_10550</name>
</gene>
<evidence type="ECO:0000259" key="2">
    <source>
        <dbReference type="Pfam" id="PF13166"/>
    </source>
</evidence>
<evidence type="ECO:0000313" key="3">
    <source>
        <dbReference type="EMBL" id="GKX62486.1"/>
    </source>
</evidence>
<dbReference type="PANTHER" id="PTHR32114">
    <property type="entry name" value="ABC TRANSPORTER ABCH.3"/>
    <property type="match status" value="1"/>
</dbReference>
<accession>A0ABQ5LHP8</accession>
<sequence length="728" mass="83085">MGVLSIHGVRSYQGEKPVQFDLSKYVTLIYGQNGSGKSTVSGYFYKPGSSEYSKCSLQPALDMNYLVFNQEYVTDIFSQPSQPGIFSLSSENAEIKLEIEALEAECEQLRTENNALEVKKCEVKGMEERVKSECAGQIYSSTAEIRKTALWDLMAGAKQTNNLYQTILAHTETEDTSTQELDDELCRLEASKGNPYSLIVSLLSFPLNENDITLLKQSLFPAGDSRLSAAISQLGNIDWVASGQKWLANDICPFCQSPVDSQSLQQEIAALFDISWETAMRQLREVQERYKQWRGEIERIGQQLKECPLVSQENIIYLHLLELEQVYQRNEVLIGEKLASPSSSIDIEDLSVPIDQISAQIISINTVINEHNRKSENYQIERKKLEQKLRSHIRKLAIDMIANHDEQLAELANKSSSLNASQKGIMAQLDKLVVILRDKSSQIVNTQETIDRINEALRNLGISGFHIAPYEGRDDYRLVRDGENSDTPIFSSLSEGEKTLIAFLYFLETCYGRKSRDDDDRRERLIVIDDPISSLSQNYVFEIASLIQHQIIRSRIAEKIIILTHSLFFFQELLLSSERKKRPAGSCPPDWTLYRVSKSLHSTATLVSEKELLNDYQALWHILRHAQKDDTTSVMIPNIMRQILEYYFGFSGKSETLHQALEKLANGSEGEPGFRVFARYLNRHSHQDARNITLHESVPIDRYLVWFKKVFEAAKDEEHYSLMMERIV</sequence>
<reference evidence="3" key="1">
    <citation type="submission" date="2022-06" db="EMBL/GenBank/DDBJ databases">
        <title>Draft genome sequences of Pragia fontium str. JCM24417.</title>
        <authorList>
            <person name="Wakabayashi Y."/>
            <person name="Kojima K."/>
        </authorList>
    </citation>
    <scope>NUCLEOTIDE SEQUENCE</scope>
    <source>
        <strain evidence="3">JCM 24417</strain>
    </source>
</reference>
<dbReference type="SUPFAM" id="SSF52540">
    <property type="entry name" value="P-loop containing nucleoside triphosphate hydrolases"/>
    <property type="match status" value="1"/>
</dbReference>
<feature type="coiled-coil region" evidence="1">
    <location>
        <begin position="368"/>
        <end position="421"/>
    </location>
</feature>
<comment type="caution">
    <text evidence="3">The sequence shown here is derived from an EMBL/GenBank/DDBJ whole genome shotgun (WGS) entry which is preliminary data.</text>
</comment>
<dbReference type="Gene3D" id="3.40.50.300">
    <property type="entry name" value="P-loop containing nucleotide triphosphate hydrolases"/>
    <property type="match status" value="2"/>
</dbReference>
<feature type="coiled-coil region" evidence="1">
    <location>
        <begin position="85"/>
        <end position="129"/>
    </location>
</feature>
<dbReference type="Pfam" id="PF13166">
    <property type="entry name" value="AAA_13"/>
    <property type="match status" value="1"/>
</dbReference>
<dbReference type="RefSeq" id="WP_261821684.1">
    <property type="nucleotide sequence ID" value="NZ_BRLJ01000002.1"/>
</dbReference>
<feature type="domain" description="Protein CR006 P-loop" evidence="2">
    <location>
        <begin position="24"/>
        <end position="712"/>
    </location>
</feature>
<organism evidence="3 4">
    <name type="scientific">Pragia fontium</name>
    <dbReference type="NCBI Taxonomy" id="82985"/>
    <lineage>
        <taxon>Bacteria</taxon>
        <taxon>Pseudomonadati</taxon>
        <taxon>Pseudomonadota</taxon>
        <taxon>Gammaproteobacteria</taxon>
        <taxon>Enterobacterales</taxon>
        <taxon>Budviciaceae</taxon>
        <taxon>Pragia</taxon>
    </lineage>
</organism>
<dbReference type="InterPro" id="IPR026866">
    <property type="entry name" value="CR006_AAA"/>
</dbReference>
<evidence type="ECO:0000256" key="1">
    <source>
        <dbReference type="SAM" id="Coils"/>
    </source>
</evidence>
<name>A0ABQ5LHP8_9GAMM</name>
<dbReference type="PANTHER" id="PTHR32114:SF2">
    <property type="entry name" value="ABC TRANSPORTER ABCH.3"/>
    <property type="match status" value="1"/>
</dbReference>
<keyword evidence="4" id="KW-1185">Reference proteome</keyword>
<dbReference type="Proteomes" id="UP001059610">
    <property type="component" value="Unassembled WGS sequence"/>
</dbReference>
<proteinExistence type="predicted"/>
<keyword evidence="1" id="KW-0175">Coiled coil</keyword>
<dbReference type="InterPro" id="IPR027417">
    <property type="entry name" value="P-loop_NTPase"/>
</dbReference>